<keyword evidence="2" id="KW-1185">Reference proteome</keyword>
<comment type="caution">
    <text evidence="1">The sequence shown here is derived from an EMBL/GenBank/DDBJ whole genome shotgun (WGS) entry which is preliminary data.</text>
</comment>
<reference evidence="1" key="1">
    <citation type="submission" date="2020-05" db="EMBL/GenBank/DDBJ databases">
        <title>WGS assembly of Panicum virgatum.</title>
        <authorList>
            <person name="Lovell J.T."/>
            <person name="Jenkins J."/>
            <person name="Shu S."/>
            <person name="Juenger T.E."/>
            <person name="Schmutz J."/>
        </authorList>
    </citation>
    <scope>NUCLEOTIDE SEQUENCE</scope>
    <source>
        <strain evidence="1">AP13</strain>
    </source>
</reference>
<proteinExistence type="predicted"/>
<evidence type="ECO:0000313" key="2">
    <source>
        <dbReference type="Proteomes" id="UP000823388"/>
    </source>
</evidence>
<dbReference type="EMBL" id="CM029049">
    <property type="protein sequence ID" value="KAG2574207.1"/>
    <property type="molecule type" value="Genomic_DNA"/>
</dbReference>
<dbReference type="AlphaFoldDB" id="A0A8T0QGH9"/>
<gene>
    <name evidence="1" type="ORF">PVAP13_7KG311500</name>
</gene>
<organism evidence="1 2">
    <name type="scientific">Panicum virgatum</name>
    <name type="common">Blackwell switchgrass</name>
    <dbReference type="NCBI Taxonomy" id="38727"/>
    <lineage>
        <taxon>Eukaryota</taxon>
        <taxon>Viridiplantae</taxon>
        <taxon>Streptophyta</taxon>
        <taxon>Embryophyta</taxon>
        <taxon>Tracheophyta</taxon>
        <taxon>Spermatophyta</taxon>
        <taxon>Magnoliopsida</taxon>
        <taxon>Liliopsida</taxon>
        <taxon>Poales</taxon>
        <taxon>Poaceae</taxon>
        <taxon>PACMAD clade</taxon>
        <taxon>Panicoideae</taxon>
        <taxon>Panicodae</taxon>
        <taxon>Paniceae</taxon>
        <taxon>Panicinae</taxon>
        <taxon>Panicum</taxon>
        <taxon>Panicum sect. Hiantes</taxon>
    </lineage>
</organism>
<evidence type="ECO:0000313" key="1">
    <source>
        <dbReference type="EMBL" id="KAG2574207.1"/>
    </source>
</evidence>
<name>A0A8T0QGH9_PANVG</name>
<accession>A0A8T0QGH9</accession>
<protein>
    <submittedName>
        <fullName evidence="1">Uncharacterized protein</fullName>
    </submittedName>
</protein>
<sequence>MASSSGFCSDEEFQKAMTDLHELISRNPILDEFKSLGGDKEPTKKQKEKKKLYRMHPEEVDMLLSFDCESQLQRFPKNAINKLAEEDPENHSDKKNFGRDFTSVWEALPGRHTRCPGADEVRAPDQRLRYVRSHRR</sequence>
<dbReference type="Proteomes" id="UP000823388">
    <property type="component" value="Chromosome 7K"/>
</dbReference>